<feature type="compositionally biased region" description="Pro residues" evidence="1">
    <location>
        <begin position="47"/>
        <end position="56"/>
    </location>
</feature>
<gene>
    <name evidence="3" type="ORF">QYF61_025602</name>
</gene>
<sequence length="158" mass="17113">MTPRRQMLLLLVVSALVTLGWATRTAFPRKPSAHQPGSQPVNVVHPLRPPPHSIPPRPRDPKPARPPPPVSKSPMVPTKTVVSQAKLPPPKKPLPCSPVRTPLVIPKHQPPRRPLPGSPLLAKELPPAHGQTLLVMVPPTNFKVSGTSAMSHPTRPLK</sequence>
<keyword evidence="2" id="KW-0732">Signal</keyword>
<evidence type="ECO:0000313" key="4">
    <source>
        <dbReference type="Proteomes" id="UP001333110"/>
    </source>
</evidence>
<name>A0AAN7N491_MYCAM</name>
<evidence type="ECO:0000313" key="3">
    <source>
        <dbReference type="EMBL" id="KAK4819135.1"/>
    </source>
</evidence>
<evidence type="ECO:0000256" key="1">
    <source>
        <dbReference type="SAM" id="MobiDB-lite"/>
    </source>
</evidence>
<accession>A0AAN7N491</accession>
<evidence type="ECO:0000256" key="2">
    <source>
        <dbReference type="SAM" id="SignalP"/>
    </source>
</evidence>
<dbReference type="Proteomes" id="UP001333110">
    <property type="component" value="Unassembled WGS sequence"/>
</dbReference>
<keyword evidence="4" id="KW-1185">Reference proteome</keyword>
<protein>
    <submittedName>
        <fullName evidence="3">Uncharacterized protein</fullName>
    </submittedName>
</protein>
<dbReference type="AlphaFoldDB" id="A0AAN7N491"/>
<proteinExistence type="predicted"/>
<organism evidence="3 4">
    <name type="scientific">Mycteria americana</name>
    <name type="common">Wood stork</name>
    <dbReference type="NCBI Taxonomy" id="33587"/>
    <lineage>
        <taxon>Eukaryota</taxon>
        <taxon>Metazoa</taxon>
        <taxon>Chordata</taxon>
        <taxon>Craniata</taxon>
        <taxon>Vertebrata</taxon>
        <taxon>Euteleostomi</taxon>
        <taxon>Archelosauria</taxon>
        <taxon>Archosauria</taxon>
        <taxon>Dinosauria</taxon>
        <taxon>Saurischia</taxon>
        <taxon>Theropoda</taxon>
        <taxon>Coelurosauria</taxon>
        <taxon>Aves</taxon>
        <taxon>Neognathae</taxon>
        <taxon>Neoaves</taxon>
        <taxon>Aequornithes</taxon>
        <taxon>Ciconiiformes</taxon>
        <taxon>Ciconiidae</taxon>
        <taxon>Mycteria</taxon>
    </lineage>
</organism>
<comment type="caution">
    <text evidence="3">The sequence shown here is derived from an EMBL/GenBank/DDBJ whole genome shotgun (WGS) entry which is preliminary data.</text>
</comment>
<reference evidence="3 4" key="1">
    <citation type="journal article" date="2023" name="J. Hered.">
        <title>Chromosome-level genome of the wood stork (Mycteria americana) provides insight into avian chromosome evolution.</title>
        <authorList>
            <person name="Flamio R. Jr."/>
            <person name="Ramstad K.M."/>
        </authorList>
    </citation>
    <scope>NUCLEOTIDE SEQUENCE [LARGE SCALE GENOMIC DNA]</scope>
    <source>
        <strain evidence="3">JAX WOST 10</strain>
    </source>
</reference>
<feature type="region of interest" description="Disordered" evidence="1">
    <location>
        <begin position="28"/>
        <end position="124"/>
    </location>
</feature>
<feature type="compositionally biased region" description="Pro residues" evidence="1">
    <location>
        <begin position="87"/>
        <end position="96"/>
    </location>
</feature>
<feature type="signal peptide" evidence="2">
    <location>
        <begin position="1"/>
        <end position="22"/>
    </location>
</feature>
<feature type="chain" id="PRO_5043043223" evidence="2">
    <location>
        <begin position="23"/>
        <end position="158"/>
    </location>
</feature>
<dbReference type="EMBL" id="JAUNZN010000007">
    <property type="protein sequence ID" value="KAK4819135.1"/>
    <property type="molecule type" value="Genomic_DNA"/>
</dbReference>